<evidence type="ECO:0000313" key="1">
    <source>
        <dbReference type="EMBL" id="CAB4010422.1"/>
    </source>
</evidence>
<dbReference type="GO" id="GO:0003676">
    <property type="term" value="F:nucleic acid binding"/>
    <property type="evidence" value="ECO:0007669"/>
    <property type="project" value="InterPro"/>
</dbReference>
<feature type="non-terminal residue" evidence="1">
    <location>
        <position position="1147"/>
    </location>
</feature>
<dbReference type="InterPro" id="IPR036397">
    <property type="entry name" value="RNaseH_sf"/>
</dbReference>
<evidence type="ECO:0000313" key="2">
    <source>
        <dbReference type="Proteomes" id="UP001152795"/>
    </source>
</evidence>
<dbReference type="Pfam" id="PF05380">
    <property type="entry name" value="Peptidase_A17"/>
    <property type="match status" value="1"/>
</dbReference>
<comment type="caution">
    <text evidence="1">The sequence shown here is derived from an EMBL/GenBank/DDBJ whole genome shotgun (WGS) entry which is preliminary data.</text>
</comment>
<organism evidence="1 2">
    <name type="scientific">Paramuricea clavata</name>
    <name type="common">Red gorgonian</name>
    <name type="synonym">Violescent sea-whip</name>
    <dbReference type="NCBI Taxonomy" id="317549"/>
    <lineage>
        <taxon>Eukaryota</taxon>
        <taxon>Metazoa</taxon>
        <taxon>Cnidaria</taxon>
        <taxon>Anthozoa</taxon>
        <taxon>Octocorallia</taxon>
        <taxon>Malacalcyonacea</taxon>
        <taxon>Plexauridae</taxon>
        <taxon>Paramuricea</taxon>
    </lineage>
</organism>
<dbReference type="InterPro" id="IPR041588">
    <property type="entry name" value="Integrase_H2C2"/>
</dbReference>
<dbReference type="InterPro" id="IPR008042">
    <property type="entry name" value="Retrotrans_Pao"/>
</dbReference>
<name>A0A6S7IYL3_PARCT</name>
<dbReference type="EMBL" id="CACRXK020006781">
    <property type="protein sequence ID" value="CAB4010422.1"/>
    <property type="molecule type" value="Genomic_DNA"/>
</dbReference>
<sequence>IDWTDWLERCRKSEILQAHLDKLSKVAPVAEDAADDLKAASNEQSEAYELLPTKPKPKWSSANRKFSFKLSLWTVDQFSLELTCSTSSSLWRLEGTIEDKRALEILESTTKKVDGRYQSGLLWKEVNATLPNNRVSSTQTNQRCISERPSADRTRSVKFPHIESMFSQVAVPEEDQTVLRFLWRKDPAETLLSRGGFRLTKWCSSSRDVLARIPESELSPSLKGLDLNDELPVERALGVAWNTELDSFVFKNPTRKSATTQRQVLSLIATIYDPLGMIAPYTLRSKIFLQSLWCAKRGWDEEISQDELAPFKEWLDELPDLAAFEHPRFYRAMPSSPTTIQVHVFGDASVEAFCAVAYFRFLYQDGSIQCRFVMGKTRVAPLRQLSIPKLELQAAVMCVRLLETVKREHTYDFESCHLWSDSSTVLQWIRSASRRHPTFIANRISEIQDSTDPLQWRHVPGRLNVADEGSRGLHAAELHPECRWLNGPAFLSQREEFWPTEAKTNNDTPDVVDPEWTGAAHQAPHVSLDPAHFSSWNKLIRTTGWILRFIRNCQKPQQERQLGLITVAEHNKARDMWIKRAQIEQFSLELRGLQTRTPISRQSRILTLTPFLDENGLLRAGGQLSKAPVRYSTRHPIILPQKHDVTRLIITHFHKSLYHEGNEHVRNAIRQEFWNLNCRAKIRKIAHHCPYCRRRRARPHTPKMADLPSVRLKAHLPPFSHVGVDYFGPLTVKRIRKTEKRYGCLFTCLVTRAVHIEIAYTLDTDSYIMALRRMISRRGKPQRILSDNGTNFVGANRELRECLQNWNKGKIHDEMVQQEIEWHFNPPAAPHFGGVWERLVRAVVGKQTLTDEVLLTIMAEVEALLNSRPLTHVSTHLSDEEALTPNHFLLGRPSPNLPPDVFVSKEISSRRRWRQAQVVTNHVWKQWLKEYVPNLLQKRKWTTQARNLQKGDLVLVVDPDSPRGVWPLGRVIRPITGDSGIVRAVEVKMKRGTLFKAAAANLSPDDILKLYPVYLCMCLFENSPRNLKEICADLQKSVEEMSRPSLAGVIKKTMDYAMQPPVAFNKSEALDHLENLQNTARDAKDDFPEYFRSLVLCLLGNKTTKRYLRLSPKSRNRFIKHHRVYRRPYILIDEIHQCLAHIVVEAE</sequence>
<dbReference type="Pfam" id="PF17921">
    <property type="entry name" value="Integrase_H2C2"/>
    <property type="match status" value="1"/>
</dbReference>
<dbReference type="InterPro" id="IPR001584">
    <property type="entry name" value="Integrase_cat-core"/>
</dbReference>
<reference evidence="1" key="1">
    <citation type="submission" date="2020-04" db="EMBL/GenBank/DDBJ databases">
        <authorList>
            <person name="Alioto T."/>
            <person name="Alioto T."/>
            <person name="Gomez Garrido J."/>
        </authorList>
    </citation>
    <scope>NUCLEOTIDE SEQUENCE</scope>
    <source>
        <strain evidence="1">A484AB</strain>
    </source>
</reference>
<dbReference type="Proteomes" id="UP001152795">
    <property type="component" value="Unassembled WGS sequence"/>
</dbReference>
<protein>
    <submittedName>
        <fullName evidence="1">Uncharacterized protein LOC111343295</fullName>
    </submittedName>
</protein>
<dbReference type="PANTHER" id="PTHR47331:SF1">
    <property type="entry name" value="GAG-LIKE PROTEIN"/>
    <property type="match status" value="1"/>
</dbReference>
<dbReference type="OrthoDB" id="5952871at2759"/>
<gene>
    <name evidence="1" type="ORF">PACLA_8A071799</name>
</gene>
<dbReference type="InterPro" id="IPR040676">
    <property type="entry name" value="DUF5641"/>
</dbReference>
<dbReference type="GO" id="GO:0015074">
    <property type="term" value="P:DNA integration"/>
    <property type="evidence" value="ECO:0007669"/>
    <property type="project" value="InterPro"/>
</dbReference>
<dbReference type="AlphaFoldDB" id="A0A6S7IYL3"/>
<dbReference type="Pfam" id="PF18701">
    <property type="entry name" value="DUF5641"/>
    <property type="match status" value="1"/>
</dbReference>
<dbReference type="Gene3D" id="3.30.420.10">
    <property type="entry name" value="Ribonuclease H-like superfamily/Ribonuclease H"/>
    <property type="match status" value="1"/>
</dbReference>
<dbReference type="InterPro" id="IPR012337">
    <property type="entry name" value="RNaseH-like_sf"/>
</dbReference>
<keyword evidence="2" id="KW-1185">Reference proteome</keyword>
<dbReference type="PROSITE" id="PS50994">
    <property type="entry name" value="INTEGRASE"/>
    <property type="match status" value="1"/>
</dbReference>
<accession>A0A6S7IYL3</accession>
<proteinExistence type="predicted"/>
<dbReference type="SUPFAM" id="SSF53098">
    <property type="entry name" value="Ribonuclease H-like"/>
    <property type="match status" value="1"/>
</dbReference>
<dbReference type="PANTHER" id="PTHR47331">
    <property type="entry name" value="PHD-TYPE DOMAIN-CONTAINING PROTEIN"/>
    <property type="match status" value="1"/>
</dbReference>